<dbReference type="PANTHER" id="PTHR21549:SF0">
    <property type="entry name" value="COILED-COIL DOMAIN-CONTAINING PROTEIN 112"/>
    <property type="match status" value="1"/>
</dbReference>
<evidence type="ECO:0000256" key="1">
    <source>
        <dbReference type="ARBA" id="ARBA00023054"/>
    </source>
</evidence>
<dbReference type="Ensembl" id="ENSPFOT00000019153.2">
    <property type="protein sequence ID" value="ENSPFOP00000019131.2"/>
    <property type="gene ID" value="ENSPFOG00000019020.2"/>
</dbReference>
<dbReference type="Proteomes" id="UP000028760">
    <property type="component" value="Unassembled WGS sequence"/>
</dbReference>
<organism evidence="3 4">
    <name type="scientific">Poecilia formosa</name>
    <name type="common">Amazon molly</name>
    <name type="synonym">Limia formosa</name>
    <dbReference type="NCBI Taxonomy" id="48698"/>
    <lineage>
        <taxon>Eukaryota</taxon>
        <taxon>Metazoa</taxon>
        <taxon>Chordata</taxon>
        <taxon>Craniata</taxon>
        <taxon>Vertebrata</taxon>
        <taxon>Euteleostomi</taxon>
        <taxon>Actinopterygii</taxon>
        <taxon>Neopterygii</taxon>
        <taxon>Teleostei</taxon>
        <taxon>Neoteleostei</taxon>
        <taxon>Acanthomorphata</taxon>
        <taxon>Ovalentaria</taxon>
        <taxon>Atherinomorphae</taxon>
        <taxon>Cyprinodontiformes</taxon>
        <taxon>Poeciliidae</taxon>
        <taxon>Poeciliinae</taxon>
        <taxon>Poecilia</taxon>
    </lineage>
</organism>
<protein>
    <submittedName>
        <fullName evidence="3">Coiled-coil domain containing 112</fullName>
    </submittedName>
</protein>
<dbReference type="OrthoDB" id="2152435at2759"/>
<dbReference type="KEGG" id="pfor:103135402"/>
<feature type="compositionally biased region" description="Basic and acidic residues" evidence="2">
    <location>
        <begin position="285"/>
        <end position="295"/>
    </location>
</feature>
<dbReference type="CTD" id="153733"/>
<dbReference type="GeneID" id="103135402"/>
<dbReference type="STRING" id="48698.ENSPFOP00000019131"/>
<dbReference type="AlphaFoldDB" id="A0A087YM78"/>
<keyword evidence="4" id="KW-1185">Reference proteome</keyword>
<evidence type="ECO:0000256" key="2">
    <source>
        <dbReference type="SAM" id="MobiDB-lite"/>
    </source>
</evidence>
<dbReference type="PANTHER" id="PTHR21549">
    <property type="entry name" value="MUTATED IN BLADDER CANCER 1"/>
    <property type="match status" value="1"/>
</dbReference>
<feature type="region of interest" description="Disordered" evidence="2">
    <location>
        <begin position="384"/>
        <end position="416"/>
    </location>
</feature>
<sequence length="501" mass="60637">MAALATAPFDDELFTADFIEDEQESYAPTTTASYTVRKQKRLNREEVGRFLLEAERNRRLIEKFEKERAMTVLCRKNAWTDVIDELEEYEKILQKDRFAQKRILQKQLVKINNGVKKFQKHLTDVKPSPELIGRLKEIMLDVEVSINALKEEQCLRFEKYSKEERTCKKEVIAYEKKFENWSLLVKSNPKLPALKINPFHKDLPAEVKALEDFLQKTGGSHGGWDQFDHQAFLRVWMKHGGRSSYRKEARLYLPSKTEEEVQQHEDWHQELLRLQDKKREAIQRWKTSKEKERQTRIQTQEEMEEAQRKERKAKNLAEQQQTEEERTEVARRLEEWKKKKKQKEEEEGEQKLADEIHRRRQEKEERRRQLELKMALEERLRLKREKEEEQEKKRREKEQREREEKRKEATKVVKSFSERDLHKVEAKLHERQLREKEEEERQKRIIAKLKEKMDGHVNRDPFRLIRPTKGWEERMKHSEPSGQGPTLQMFHRAIPSWRQGL</sequence>
<dbReference type="GeneTree" id="ENSGT00940000167760"/>
<name>A0A087YM78_POEFO</name>
<reference evidence="4" key="1">
    <citation type="submission" date="2013-10" db="EMBL/GenBank/DDBJ databases">
        <authorList>
            <person name="Schartl M."/>
            <person name="Warren W."/>
        </authorList>
    </citation>
    <scope>NUCLEOTIDE SEQUENCE [LARGE SCALE GENOMIC DNA]</scope>
    <source>
        <strain evidence="4">female</strain>
    </source>
</reference>
<accession>A0A087YM78</accession>
<keyword evidence="1" id="KW-0175">Coiled coil</keyword>
<dbReference type="eggNOG" id="ENOG502QUHE">
    <property type="taxonomic scope" value="Eukaryota"/>
</dbReference>
<reference evidence="3" key="2">
    <citation type="submission" date="2025-08" db="UniProtKB">
        <authorList>
            <consortium name="Ensembl"/>
        </authorList>
    </citation>
    <scope>IDENTIFICATION</scope>
</reference>
<reference evidence="3" key="3">
    <citation type="submission" date="2025-09" db="UniProtKB">
        <authorList>
            <consortium name="Ensembl"/>
        </authorList>
    </citation>
    <scope>IDENTIFICATION</scope>
</reference>
<proteinExistence type="predicted"/>
<feature type="region of interest" description="Disordered" evidence="2">
    <location>
        <begin position="285"/>
        <end position="327"/>
    </location>
</feature>
<evidence type="ECO:0000313" key="4">
    <source>
        <dbReference type="Proteomes" id="UP000028760"/>
    </source>
</evidence>
<evidence type="ECO:0000313" key="3">
    <source>
        <dbReference type="Ensembl" id="ENSPFOP00000019131.2"/>
    </source>
</evidence>
<dbReference type="RefSeq" id="XP_007548161.1">
    <property type="nucleotide sequence ID" value="XM_007548099.2"/>
</dbReference>
<dbReference type="EMBL" id="AYCK01002931">
    <property type="status" value="NOT_ANNOTATED_CDS"/>
    <property type="molecule type" value="Genomic_DNA"/>
</dbReference>
<dbReference type="InterPro" id="IPR039902">
    <property type="entry name" value="CCDC148/CCDC112"/>
</dbReference>
<feature type="region of interest" description="Disordered" evidence="2">
    <location>
        <begin position="473"/>
        <end position="501"/>
    </location>
</feature>
<dbReference type="OMA" id="HRAVPAW"/>